<gene>
    <name evidence="2" type="ORF">NT6N_23500</name>
</gene>
<accession>A0AAT9FMY2</accession>
<dbReference type="GO" id="GO:0015159">
    <property type="term" value="F:polysaccharide transmembrane transporter activity"/>
    <property type="evidence" value="ECO:0007669"/>
    <property type="project" value="InterPro"/>
</dbReference>
<feature type="domain" description="SLBB" evidence="1">
    <location>
        <begin position="36"/>
        <end position="107"/>
    </location>
</feature>
<reference evidence="2" key="1">
    <citation type="submission" date="2024-07" db="EMBL/GenBank/DDBJ databases">
        <title>Complete genome sequence of Verrucomicrobiaceae bacterium NT6N.</title>
        <authorList>
            <person name="Huang C."/>
            <person name="Takami H."/>
            <person name="Hamasaki K."/>
        </authorList>
    </citation>
    <scope>NUCLEOTIDE SEQUENCE</scope>
    <source>
        <strain evidence="2">NT6N</strain>
    </source>
</reference>
<dbReference type="PANTHER" id="PTHR33619:SF3">
    <property type="entry name" value="POLYSACCHARIDE EXPORT PROTEIN GFCE-RELATED"/>
    <property type="match status" value="1"/>
</dbReference>
<evidence type="ECO:0000313" key="2">
    <source>
        <dbReference type="EMBL" id="BDS07310.1"/>
    </source>
</evidence>
<dbReference type="KEGG" id="osu:NT6N_23500"/>
<dbReference type="PANTHER" id="PTHR33619">
    <property type="entry name" value="POLYSACCHARIDE EXPORT PROTEIN GFCE-RELATED"/>
    <property type="match status" value="1"/>
</dbReference>
<dbReference type="InterPro" id="IPR054765">
    <property type="entry name" value="SLBB_dom"/>
</dbReference>
<dbReference type="EMBL" id="AP026866">
    <property type="protein sequence ID" value="BDS07310.1"/>
    <property type="molecule type" value="Genomic_DNA"/>
</dbReference>
<dbReference type="InterPro" id="IPR049712">
    <property type="entry name" value="Poly_export"/>
</dbReference>
<protein>
    <recommendedName>
        <fullName evidence="1">SLBB domain-containing protein</fullName>
    </recommendedName>
</protein>
<organism evidence="2">
    <name type="scientific">Oceaniferula spumae</name>
    <dbReference type="NCBI Taxonomy" id="2979115"/>
    <lineage>
        <taxon>Bacteria</taxon>
        <taxon>Pseudomonadati</taxon>
        <taxon>Verrucomicrobiota</taxon>
        <taxon>Verrucomicrobiia</taxon>
        <taxon>Verrucomicrobiales</taxon>
        <taxon>Verrucomicrobiaceae</taxon>
        <taxon>Oceaniferula</taxon>
    </lineage>
</organism>
<dbReference type="Pfam" id="PF22461">
    <property type="entry name" value="SLBB_2"/>
    <property type="match status" value="1"/>
</dbReference>
<dbReference type="Gene3D" id="3.10.560.10">
    <property type="entry name" value="Outer membrane lipoprotein wza domain like"/>
    <property type="match status" value="1"/>
</dbReference>
<sequence>MRLLIYTIFFTLFFPIICSSEVNSQESKPNVDLHAKLSVTGEVKKPGRIKYQKDLTVLQAIALAGGSTANADMTHVTLLRNGKKWRYDLTNPAHQRLKLYAGDGVIVAAKPK</sequence>
<dbReference type="AlphaFoldDB" id="A0AAT9FMY2"/>
<name>A0AAT9FMY2_9BACT</name>
<proteinExistence type="predicted"/>
<evidence type="ECO:0000259" key="1">
    <source>
        <dbReference type="Pfam" id="PF22461"/>
    </source>
</evidence>